<keyword evidence="4 6" id="KW-0238">DNA-binding</keyword>
<dbReference type="InterPro" id="IPR013249">
    <property type="entry name" value="RNA_pol_sigma70_r4_t2"/>
</dbReference>
<dbReference type="Proteomes" id="UP000014227">
    <property type="component" value="Chromosome I"/>
</dbReference>
<name>S0EUK9_CHTCT</name>
<sequence length="204" mass="23596">METGLQRWKQSLSLTNDPTTATPEQREELYWLQRCAEGDERAVRWVLQKYRDRVVRLATQVLRSSREAEDIAQEAFVKAFRQIGQFRGEVSFYAWLYRIVVNLCLDRMRRKSSRLETSLDTEALSTLVAPSVDTDQRLAIEQIINSLSPPIRAALILREVEGLEYAEIAAVLDIPVGTVRSRLSAAREQFRQKWLSLQEEIKNV</sequence>
<feature type="domain" description="RNA polymerase sigma-70 region 2" evidence="7">
    <location>
        <begin position="48"/>
        <end position="112"/>
    </location>
</feature>
<dbReference type="SUPFAM" id="SSF88659">
    <property type="entry name" value="Sigma3 and sigma4 domains of RNA polymerase sigma factors"/>
    <property type="match status" value="1"/>
</dbReference>
<evidence type="ECO:0000313" key="9">
    <source>
        <dbReference type="EMBL" id="CCW35025.1"/>
    </source>
</evidence>
<gene>
    <name evidence="9" type="ORF">CCALI_01207</name>
</gene>
<dbReference type="Pfam" id="PF08281">
    <property type="entry name" value="Sigma70_r4_2"/>
    <property type="match status" value="1"/>
</dbReference>
<dbReference type="InterPro" id="IPR000838">
    <property type="entry name" value="RNA_pol_sigma70_ECF_CS"/>
</dbReference>
<dbReference type="EMBL" id="HF951689">
    <property type="protein sequence ID" value="CCW35025.1"/>
    <property type="molecule type" value="Genomic_DNA"/>
</dbReference>
<dbReference type="InterPro" id="IPR014284">
    <property type="entry name" value="RNA_pol_sigma-70_dom"/>
</dbReference>
<feature type="domain" description="RNA polymerase sigma factor 70 region 4 type 2" evidence="8">
    <location>
        <begin position="138"/>
        <end position="189"/>
    </location>
</feature>
<dbReference type="Pfam" id="PF04542">
    <property type="entry name" value="Sigma70_r2"/>
    <property type="match status" value="1"/>
</dbReference>
<keyword evidence="2 6" id="KW-0805">Transcription regulation</keyword>
<keyword evidence="3 6" id="KW-0731">Sigma factor</keyword>
<evidence type="ECO:0000256" key="4">
    <source>
        <dbReference type="ARBA" id="ARBA00023125"/>
    </source>
</evidence>
<organism evidence="9 10">
    <name type="scientific">Chthonomonas calidirosea (strain DSM 23976 / ICMP 18418 / T49)</name>
    <dbReference type="NCBI Taxonomy" id="1303518"/>
    <lineage>
        <taxon>Bacteria</taxon>
        <taxon>Bacillati</taxon>
        <taxon>Armatimonadota</taxon>
        <taxon>Chthonomonadia</taxon>
        <taxon>Chthonomonadales</taxon>
        <taxon>Chthonomonadaceae</taxon>
        <taxon>Chthonomonas</taxon>
    </lineage>
</organism>
<dbReference type="InterPro" id="IPR039425">
    <property type="entry name" value="RNA_pol_sigma-70-like"/>
</dbReference>
<dbReference type="GO" id="GO:0006950">
    <property type="term" value="P:response to stress"/>
    <property type="evidence" value="ECO:0007669"/>
    <property type="project" value="UniProtKB-ARBA"/>
</dbReference>
<dbReference type="RefSeq" id="WP_016482570.1">
    <property type="nucleotide sequence ID" value="NC_021487.1"/>
</dbReference>
<dbReference type="HOGENOM" id="CLU_047691_3_0_0"/>
<protein>
    <recommendedName>
        <fullName evidence="6">RNA polymerase sigma factor</fullName>
    </recommendedName>
</protein>
<evidence type="ECO:0000256" key="1">
    <source>
        <dbReference type="ARBA" id="ARBA00010641"/>
    </source>
</evidence>
<evidence type="ECO:0000259" key="8">
    <source>
        <dbReference type="Pfam" id="PF08281"/>
    </source>
</evidence>
<comment type="similarity">
    <text evidence="1 6">Belongs to the sigma-70 factor family. ECF subfamily.</text>
</comment>
<dbReference type="PANTHER" id="PTHR43133:SF51">
    <property type="entry name" value="RNA POLYMERASE SIGMA FACTOR"/>
    <property type="match status" value="1"/>
</dbReference>
<dbReference type="eggNOG" id="COG1595">
    <property type="taxonomic scope" value="Bacteria"/>
</dbReference>
<evidence type="ECO:0000256" key="5">
    <source>
        <dbReference type="ARBA" id="ARBA00023163"/>
    </source>
</evidence>
<dbReference type="STRING" id="454171.CP488_02890"/>
<evidence type="ECO:0000256" key="2">
    <source>
        <dbReference type="ARBA" id="ARBA00023015"/>
    </source>
</evidence>
<dbReference type="PATRIC" id="fig|1303518.3.peg.1229"/>
<dbReference type="InterPro" id="IPR007627">
    <property type="entry name" value="RNA_pol_sigma70_r2"/>
</dbReference>
<dbReference type="InterPro" id="IPR013324">
    <property type="entry name" value="RNA_pol_sigma_r3/r4-like"/>
</dbReference>
<evidence type="ECO:0000256" key="6">
    <source>
        <dbReference type="RuleBase" id="RU000716"/>
    </source>
</evidence>
<dbReference type="AlphaFoldDB" id="S0EUK9"/>
<dbReference type="CDD" id="cd06171">
    <property type="entry name" value="Sigma70_r4"/>
    <property type="match status" value="1"/>
</dbReference>
<dbReference type="GO" id="GO:0003677">
    <property type="term" value="F:DNA binding"/>
    <property type="evidence" value="ECO:0007669"/>
    <property type="project" value="UniProtKB-KW"/>
</dbReference>
<dbReference type="PROSITE" id="PS01063">
    <property type="entry name" value="SIGMA70_ECF"/>
    <property type="match status" value="1"/>
</dbReference>
<dbReference type="OrthoDB" id="9785675at2"/>
<dbReference type="SUPFAM" id="SSF88946">
    <property type="entry name" value="Sigma2 domain of RNA polymerase sigma factors"/>
    <property type="match status" value="1"/>
</dbReference>
<dbReference type="InterPro" id="IPR013325">
    <property type="entry name" value="RNA_pol_sigma_r2"/>
</dbReference>
<evidence type="ECO:0000313" key="10">
    <source>
        <dbReference type="Proteomes" id="UP000014227"/>
    </source>
</evidence>
<dbReference type="InterPro" id="IPR036388">
    <property type="entry name" value="WH-like_DNA-bd_sf"/>
</dbReference>
<accession>S0EUK9</accession>
<dbReference type="KEGG" id="ccz:CCALI_01207"/>
<dbReference type="Gene3D" id="1.10.1740.10">
    <property type="match status" value="1"/>
</dbReference>
<proteinExistence type="inferred from homology"/>
<reference evidence="10" key="1">
    <citation type="submission" date="2013-03" db="EMBL/GenBank/DDBJ databases">
        <title>Genome sequence of Chthonomonas calidirosea, the first sequenced genome from the Armatimonadetes phylum (formally candidate division OP10).</title>
        <authorList>
            <person name="Lee K.C.Y."/>
            <person name="Morgan X.C."/>
            <person name="Dunfield P.F."/>
            <person name="Tamas I."/>
            <person name="Houghton K.M."/>
            <person name="Vyssotski M."/>
            <person name="Ryan J.L.J."/>
            <person name="Lagutin K."/>
            <person name="McDonald I.R."/>
            <person name="Stott M.B."/>
        </authorList>
    </citation>
    <scope>NUCLEOTIDE SEQUENCE [LARGE SCALE GENOMIC DNA]</scope>
    <source>
        <strain evidence="10">DSM 23976 / ICMP 18418 / T49</strain>
    </source>
</reference>
<dbReference type="GO" id="GO:0016987">
    <property type="term" value="F:sigma factor activity"/>
    <property type="evidence" value="ECO:0007669"/>
    <property type="project" value="UniProtKB-KW"/>
</dbReference>
<dbReference type="Gene3D" id="1.10.10.10">
    <property type="entry name" value="Winged helix-like DNA-binding domain superfamily/Winged helix DNA-binding domain"/>
    <property type="match status" value="1"/>
</dbReference>
<evidence type="ECO:0000256" key="3">
    <source>
        <dbReference type="ARBA" id="ARBA00023082"/>
    </source>
</evidence>
<dbReference type="GO" id="GO:0006352">
    <property type="term" value="P:DNA-templated transcription initiation"/>
    <property type="evidence" value="ECO:0007669"/>
    <property type="project" value="InterPro"/>
</dbReference>
<keyword evidence="10" id="KW-1185">Reference proteome</keyword>
<dbReference type="NCBIfam" id="TIGR02937">
    <property type="entry name" value="sigma70-ECF"/>
    <property type="match status" value="1"/>
</dbReference>
<keyword evidence="5 6" id="KW-0804">Transcription</keyword>
<dbReference type="InParanoid" id="S0EUK9"/>
<dbReference type="PANTHER" id="PTHR43133">
    <property type="entry name" value="RNA POLYMERASE ECF-TYPE SIGMA FACTO"/>
    <property type="match status" value="1"/>
</dbReference>
<evidence type="ECO:0000259" key="7">
    <source>
        <dbReference type="Pfam" id="PF04542"/>
    </source>
</evidence>